<dbReference type="GO" id="GO:0003955">
    <property type="term" value="F:NAD(P)H dehydrogenase (quinone) activity"/>
    <property type="evidence" value="ECO:0007669"/>
    <property type="project" value="TreeGrafter"/>
</dbReference>
<evidence type="ECO:0000313" key="7">
    <source>
        <dbReference type="EMBL" id="ABY45897.1"/>
    </source>
</evidence>
<accession>A9VMZ2</accession>
<evidence type="ECO:0000256" key="5">
    <source>
        <dbReference type="ARBA" id="ARBA00023002"/>
    </source>
</evidence>
<feature type="domain" description="FAD/NAD(P)-binding" evidence="6">
    <location>
        <begin position="35"/>
        <end position="352"/>
    </location>
</feature>
<dbReference type="PANTHER" id="PTHR42913:SF3">
    <property type="entry name" value="64 KDA MITOCHONDRIAL NADH DEHYDROGENASE (EUROFUNG)"/>
    <property type="match status" value="1"/>
</dbReference>
<comment type="similarity">
    <text evidence="2">Belongs to the NADH dehydrogenase family.</text>
</comment>
<dbReference type="InterPro" id="IPR023753">
    <property type="entry name" value="FAD/NAD-binding_dom"/>
</dbReference>
<dbReference type="Proteomes" id="UP000002154">
    <property type="component" value="Chromosome"/>
</dbReference>
<evidence type="ECO:0000256" key="4">
    <source>
        <dbReference type="ARBA" id="ARBA00022827"/>
    </source>
</evidence>
<evidence type="ECO:0000256" key="3">
    <source>
        <dbReference type="ARBA" id="ARBA00022630"/>
    </source>
</evidence>
<dbReference type="HOGENOM" id="CLU_021377_7_2_9"/>
<evidence type="ECO:0000259" key="6">
    <source>
        <dbReference type="Pfam" id="PF07992"/>
    </source>
</evidence>
<dbReference type="GO" id="GO:0019646">
    <property type="term" value="P:aerobic electron transport chain"/>
    <property type="evidence" value="ECO:0007669"/>
    <property type="project" value="TreeGrafter"/>
</dbReference>
<dbReference type="FunFam" id="3.50.50.100:FF:000004">
    <property type="entry name" value="Pyridine nucleotide-disulfide oxidoreductase"/>
    <property type="match status" value="1"/>
</dbReference>
<evidence type="ECO:0000256" key="1">
    <source>
        <dbReference type="ARBA" id="ARBA00001974"/>
    </source>
</evidence>
<evidence type="ECO:0000313" key="8">
    <source>
        <dbReference type="Proteomes" id="UP000002154"/>
    </source>
</evidence>
<dbReference type="Pfam" id="PF07992">
    <property type="entry name" value="Pyr_redox_2"/>
    <property type="match status" value="1"/>
</dbReference>
<organism evidence="7 8">
    <name type="scientific">Bacillus mycoides (strain KBAB4)</name>
    <name type="common">Bacillus weihenstephanensis</name>
    <dbReference type="NCBI Taxonomy" id="315730"/>
    <lineage>
        <taxon>Bacteria</taxon>
        <taxon>Bacillati</taxon>
        <taxon>Bacillota</taxon>
        <taxon>Bacilli</taxon>
        <taxon>Bacillales</taxon>
        <taxon>Bacillaceae</taxon>
        <taxon>Bacillus</taxon>
        <taxon>Bacillus cereus group</taxon>
    </lineage>
</organism>
<dbReference type="InterPro" id="IPR036188">
    <property type="entry name" value="FAD/NAD-bd_sf"/>
</dbReference>
<name>A9VMZ2_BACMK</name>
<dbReference type="InterPro" id="IPR051169">
    <property type="entry name" value="NADH-Q_oxidoreductase"/>
</dbReference>
<dbReference type="KEGG" id="bwe:BcerKBAB4_4747"/>
<dbReference type="PANTHER" id="PTHR42913">
    <property type="entry name" value="APOPTOSIS-INDUCING FACTOR 1"/>
    <property type="match status" value="1"/>
</dbReference>
<keyword evidence="5" id="KW-0560">Oxidoreductase</keyword>
<dbReference type="EMBL" id="CP000903">
    <property type="protein sequence ID" value="ABY45897.1"/>
    <property type="molecule type" value="Genomic_DNA"/>
</dbReference>
<keyword evidence="4" id="KW-0274">FAD</keyword>
<reference evidence="7 8" key="1">
    <citation type="journal article" date="2008" name="Chem. Biol. Interact.">
        <title>Extending the Bacillus cereus group genomics to putative food-borne pathogens of different toxicity.</title>
        <authorList>
            <person name="Lapidus A."/>
            <person name="Goltsman E."/>
            <person name="Auger S."/>
            <person name="Galleron N."/>
            <person name="Segurens B."/>
            <person name="Dossat C."/>
            <person name="Land M.L."/>
            <person name="Broussolle V."/>
            <person name="Brillard J."/>
            <person name="Guinebretiere M.H."/>
            <person name="Sanchis V."/>
            <person name="Nguen-The C."/>
            <person name="Lereclus D."/>
            <person name="Richardson P."/>
            <person name="Wincker P."/>
            <person name="Weissenbach J."/>
            <person name="Ehrlich S.D."/>
            <person name="Sorokin A."/>
        </authorList>
    </citation>
    <scope>NUCLEOTIDE SEQUENCE [LARGE SCALE GENOMIC DNA]</scope>
    <source>
        <strain evidence="7 8">KBAB4</strain>
    </source>
</reference>
<evidence type="ECO:0000256" key="2">
    <source>
        <dbReference type="ARBA" id="ARBA00005272"/>
    </source>
</evidence>
<dbReference type="AlphaFoldDB" id="A9VMZ2"/>
<dbReference type="SUPFAM" id="SSF51905">
    <property type="entry name" value="FAD/NAD(P)-binding domain"/>
    <property type="match status" value="2"/>
</dbReference>
<gene>
    <name evidence="7" type="ordered locus">BcerKBAB4_4747</name>
</gene>
<keyword evidence="3" id="KW-0285">Flavoprotein</keyword>
<dbReference type="eggNOG" id="COG1252">
    <property type="taxonomic scope" value="Bacteria"/>
</dbReference>
<proteinExistence type="inferred from homology"/>
<sequence>MINSTFLTNRVFSTWYYFLLLLYKEKGCDLVKTPKIVVLGAGYGGMITTVRLQKTLSVSEAEITLVNNNSYHYQATWLHESAAGTLQDDKICLDIQDVIDTNKVNFVQDTVVEIKAAEKRIILKDGELEYDYLVIGLGFESETFGIKGLKEHAFSITNINATRQIREHMEEKFAQYATEKRDELVTIVVGGAGFTGIEYVGELANRIPELCKEYDVPREKARIICVEAAPTALPGFDPALVEYAVKQLEKKGVEFRIGTAIKEATEEGIIVANGDDAELLKSETVVWAAGVRGNGIVEESGFEAMRGRIKVDEYMHAPGHEDVFMVGDAALIINEEINRPYPPTAQIAIQEGYNIAHNLTVLVRGKGEMKKFAFDNKGSVCSLGHDDAMGVVMGKKLTGWKASFMKKVIDNRYLFLLGGPLLVLKKGKLKFF</sequence>
<dbReference type="Gene3D" id="3.50.50.100">
    <property type="match status" value="1"/>
</dbReference>
<comment type="cofactor">
    <cofactor evidence="1">
        <name>FAD</name>
        <dbReference type="ChEBI" id="CHEBI:57692"/>
    </cofactor>
</comment>
<protein>
    <submittedName>
        <fullName evidence="7">FAD-dependent pyridine nucleotide-disulphide oxidoreductase</fullName>
    </submittedName>
</protein>